<name>A0AAP9XWF1_BURGL</name>
<gene>
    <name evidence="2" type="ORF">I6H06_10085</name>
    <name evidence="3" type="ORF">NFI99_06600</name>
</gene>
<dbReference type="GeneID" id="45694667"/>
<evidence type="ECO:0000259" key="1">
    <source>
        <dbReference type="PROSITE" id="PS51186"/>
    </source>
</evidence>
<dbReference type="RefSeq" id="WP_012734023.1">
    <property type="nucleotide sequence ID" value="NZ_CP021075.1"/>
</dbReference>
<dbReference type="GO" id="GO:0016747">
    <property type="term" value="F:acyltransferase activity, transferring groups other than amino-acyl groups"/>
    <property type="evidence" value="ECO:0007669"/>
    <property type="project" value="InterPro"/>
</dbReference>
<dbReference type="Proteomes" id="UP000594892">
    <property type="component" value="Chromosome 1"/>
</dbReference>
<dbReference type="PANTHER" id="PTHR43617">
    <property type="entry name" value="L-AMINO ACID N-ACETYLTRANSFERASE"/>
    <property type="match status" value="1"/>
</dbReference>
<dbReference type="Proteomes" id="UP001056386">
    <property type="component" value="Chromosome 2"/>
</dbReference>
<dbReference type="EMBL" id="CP099583">
    <property type="protein sequence ID" value="USS41928.1"/>
    <property type="molecule type" value="Genomic_DNA"/>
</dbReference>
<proteinExistence type="predicted"/>
<keyword evidence="5" id="KW-1185">Reference proteome</keyword>
<dbReference type="SUPFAM" id="SSF55729">
    <property type="entry name" value="Acyl-CoA N-acyltransferases (Nat)"/>
    <property type="match status" value="1"/>
</dbReference>
<organism evidence="2 4">
    <name type="scientific">Burkholderia glumae</name>
    <name type="common">Pseudomonas glumae</name>
    <dbReference type="NCBI Taxonomy" id="337"/>
    <lineage>
        <taxon>Bacteria</taxon>
        <taxon>Pseudomonadati</taxon>
        <taxon>Pseudomonadota</taxon>
        <taxon>Betaproteobacteria</taxon>
        <taxon>Burkholderiales</taxon>
        <taxon>Burkholderiaceae</taxon>
        <taxon>Burkholderia</taxon>
    </lineage>
</organism>
<dbReference type="AlphaFoldDB" id="A0AAP9XWF1"/>
<dbReference type="Gene3D" id="3.40.630.30">
    <property type="match status" value="1"/>
</dbReference>
<evidence type="ECO:0000313" key="5">
    <source>
        <dbReference type="Proteomes" id="UP001056386"/>
    </source>
</evidence>
<dbReference type="InterPro" id="IPR016181">
    <property type="entry name" value="Acyl_CoA_acyltransferase"/>
</dbReference>
<evidence type="ECO:0000313" key="3">
    <source>
        <dbReference type="EMBL" id="USS41928.1"/>
    </source>
</evidence>
<accession>A0AAP9XWF1</accession>
<dbReference type="Pfam" id="PF00583">
    <property type="entry name" value="Acetyltransf_1"/>
    <property type="match status" value="1"/>
</dbReference>
<dbReference type="PANTHER" id="PTHR43617:SF30">
    <property type="entry name" value="HISTONE ACETYLTRANSFERASE"/>
    <property type="match status" value="1"/>
</dbReference>
<dbReference type="CDD" id="cd04301">
    <property type="entry name" value="NAT_SF"/>
    <property type="match status" value="1"/>
</dbReference>
<reference evidence="3" key="2">
    <citation type="submission" date="2022-06" db="EMBL/GenBank/DDBJ databases">
        <title>Draft genome sequence of Burkholderia glumae strain GR20004 isolated from rice panicle showing bacterial panicle blight.</title>
        <authorList>
            <person name="Choi S.Y."/>
            <person name="Lee Y.H."/>
        </authorList>
    </citation>
    <scope>NUCLEOTIDE SEQUENCE</scope>
    <source>
        <strain evidence="3">GR20004</strain>
    </source>
</reference>
<dbReference type="InterPro" id="IPR000182">
    <property type="entry name" value="GNAT_dom"/>
</dbReference>
<dbReference type="PROSITE" id="PS51186">
    <property type="entry name" value="GNAT"/>
    <property type="match status" value="1"/>
</dbReference>
<protein>
    <submittedName>
        <fullName evidence="2">GNAT family N-acetyltransferase</fullName>
    </submittedName>
</protein>
<reference evidence="2 4" key="1">
    <citation type="submission" date="2020-12" db="EMBL/GenBank/DDBJ databases">
        <title>FDA dAtabase for Regulatory Grade micrObial Sequences (FDA-ARGOS): Supporting development and validation of Infectious Disease Dx tests.</title>
        <authorList>
            <person name="Minogue T."/>
            <person name="Wolcott M."/>
            <person name="Wasieloski L."/>
            <person name="Aguilar W."/>
            <person name="Moore D."/>
            <person name="Jaissle J."/>
            <person name="Tallon L."/>
            <person name="Sadzewicz L."/>
            <person name="Zhao X."/>
            <person name="Boylan J."/>
            <person name="Ott S."/>
            <person name="Bowen H."/>
            <person name="Vavikolanu K."/>
            <person name="Mehta A."/>
            <person name="Aluvathingal J."/>
            <person name="Nadendla S."/>
            <person name="Yan Y."/>
            <person name="Sichtig H."/>
        </authorList>
    </citation>
    <scope>NUCLEOTIDE SEQUENCE [LARGE SCALE GENOMIC DNA]</scope>
    <source>
        <strain evidence="2 4">FDAARGOS_949</strain>
    </source>
</reference>
<feature type="domain" description="N-acetyltransferase" evidence="1">
    <location>
        <begin position="22"/>
        <end position="185"/>
    </location>
</feature>
<evidence type="ECO:0000313" key="2">
    <source>
        <dbReference type="EMBL" id="QPQ89938.1"/>
    </source>
</evidence>
<evidence type="ECO:0000313" key="4">
    <source>
        <dbReference type="Proteomes" id="UP000594892"/>
    </source>
</evidence>
<dbReference type="InterPro" id="IPR050276">
    <property type="entry name" value="MshD_Acetyltransferase"/>
</dbReference>
<sequence length="201" mass="22794">MTFESVPVPQPPAAALRADAELTLRAATQADLSWLCEVFTSTRREEFMRTGWEPERVEAFLREQFQLQHQYYHDHYRQGCFDVVSFRGTAVGRLYHAWRPRQLGDEVRVIDIALLPAWRGRGIGTRLMHAVIAEAVQQGLPVSLNVEADNPVQRLYRRLGFVKVASGGVYDTMRREAVPFDLPATALSRLRQATTNPAMAV</sequence>
<dbReference type="EMBL" id="CP065600">
    <property type="protein sequence ID" value="QPQ89938.1"/>
    <property type="molecule type" value="Genomic_DNA"/>
</dbReference>